<dbReference type="GO" id="GO:0005576">
    <property type="term" value="C:extracellular region"/>
    <property type="evidence" value="ECO:0007669"/>
    <property type="project" value="InterPro"/>
</dbReference>
<evidence type="ECO:0000313" key="5">
    <source>
        <dbReference type="Proteomes" id="UP000179769"/>
    </source>
</evidence>
<dbReference type="Gene3D" id="3.40.50.1820">
    <property type="entry name" value="alpha/beta hydrolase"/>
    <property type="match status" value="1"/>
</dbReference>
<feature type="compositionally biased region" description="Basic and acidic residues" evidence="3">
    <location>
        <begin position="61"/>
        <end position="71"/>
    </location>
</feature>
<accession>A0A1S1QZ51</accession>
<reference evidence="5" key="1">
    <citation type="submission" date="2016-07" db="EMBL/GenBank/DDBJ databases">
        <title>Frankia sp. NRRL B-16219 Genome sequencing.</title>
        <authorList>
            <person name="Ghodhbane-Gtari F."/>
            <person name="Swanson E."/>
            <person name="Gueddou A."/>
            <person name="Louati M."/>
            <person name="Nouioui I."/>
            <person name="Hezbri K."/>
            <person name="Abebe-Akele F."/>
            <person name="Simpson S."/>
            <person name="Morris K."/>
            <person name="Thomas K."/>
            <person name="Gtari M."/>
            <person name="Tisa L.S."/>
        </authorList>
    </citation>
    <scope>NUCLEOTIDE SEQUENCE [LARGE SCALE GENOMIC DNA]</scope>
    <source>
        <strain evidence="5">NRRL B-16219</strain>
    </source>
</reference>
<sequence length="305" mass="31959">MTAGGRLLAVLLVIVGIPLAAVPVALMYGGGSPPAATAPAPARPAATSASPSPAAASTMHRATDRTGDRTASDATDAGPVYTKEIALRSGRSYDLHTTVRSGAPRPLVVLLHAYAHTAADMRDISGATPFADEHGFVLAYGHAVDGSWNAGTCCAGTNGQDDIAYLRELVADVARRTPVDRSRVYVWGYSNGGMLAARAVCEAPDVFAAAGVVAGHLLVPCDQARIRMMHIHGTADTTVPWRGGWSDYVHVTFPDARTESERVTSSSTVAGIPWDGGHAWPWWATGTLWGFSQQWSGTTALPSTR</sequence>
<keyword evidence="1" id="KW-0732">Signal</keyword>
<dbReference type="AlphaFoldDB" id="A0A1S1QZ51"/>
<evidence type="ECO:0000256" key="1">
    <source>
        <dbReference type="ARBA" id="ARBA00022729"/>
    </source>
</evidence>
<evidence type="ECO:0000256" key="3">
    <source>
        <dbReference type="SAM" id="MobiDB-lite"/>
    </source>
</evidence>
<dbReference type="GO" id="GO:0016787">
    <property type="term" value="F:hydrolase activity"/>
    <property type="evidence" value="ECO:0007669"/>
    <property type="project" value="UniProtKB-KW"/>
</dbReference>
<dbReference type="PANTHER" id="PTHR43037">
    <property type="entry name" value="UNNAMED PRODUCT-RELATED"/>
    <property type="match status" value="1"/>
</dbReference>
<keyword evidence="2" id="KW-0378">Hydrolase</keyword>
<organism evidence="4 5">
    <name type="scientific">Parafrankia soli</name>
    <dbReference type="NCBI Taxonomy" id="2599596"/>
    <lineage>
        <taxon>Bacteria</taxon>
        <taxon>Bacillati</taxon>
        <taxon>Actinomycetota</taxon>
        <taxon>Actinomycetes</taxon>
        <taxon>Frankiales</taxon>
        <taxon>Frankiaceae</taxon>
        <taxon>Parafrankia</taxon>
    </lineage>
</organism>
<name>A0A1S1QZ51_9ACTN</name>
<dbReference type="InterPro" id="IPR029058">
    <property type="entry name" value="AB_hydrolase_fold"/>
</dbReference>
<evidence type="ECO:0000313" key="4">
    <source>
        <dbReference type="EMBL" id="OHV38545.1"/>
    </source>
</evidence>
<dbReference type="PANTHER" id="PTHR43037:SF1">
    <property type="entry name" value="BLL1128 PROTEIN"/>
    <property type="match status" value="1"/>
</dbReference>
<feature type="region of interest" description="Disordered" evidence="3">
    <location>
        <begin position="34"/>
        <end position="76"/>
    </location>
</feature>
<dbReference type="SUPFAM" id="SSF53474">
    <property type="entry name" value="alpha/beta-Hydrolases"/>
    <property type="match status" value="1"/>
</dbReference>
<dbReference type="RefSeq" id="WP_071061277.1">
    <property type="nucleotide sequence ID" value="NZ_MAXA01000102.1"/>
</dbReference>
<protein>
    <submittedName>
        <fullName evidence="4">Poly(3-hydroxybutyrate) depolymerase</fullName>
    </submittedName>
</protein>
<dbReference type="EMBL" id="MAXA01000102">
    <property type="protein sequence ID" value="OHV38545.1"/>
    <property type="molecule type" value="Genomic_DNA"/>
</dbReference>
<dbReference type="Proteomes" id="UP000179769">
    <property type="component" value="Unassembled WGS sequence"/>
</dbReference>
<keyword evidence="5" id="KW-1185">Reference proteome</keyword>
<dbReference type="InterPro" id="IPR010126">
    <property type="entry name" value="Esterase_phb"/>
</dbReference>
<gene>
    <name evidence="4" type="ORF">BBK14_13935</name>
</gene>
<comment type="caution">
    <text evidence="4">The sequence shown here is derived from an EMBL/GenBank/DDBJ whole genome shotgun (WGS) entry which is preliminary data.</text>
</comment>
<dbReference type="Pfam" id="PF10503">
    <property type="entry name" value="Esterase_PHB"/>
    <property type="match status" value="1"/>
</dbReference>
<feature type="compositionally biased region" description="Low complexity" evidence="3">
    <location>
        <begin position="34"/>
        <end position="58"/>
    </location>
</feature>
<proteinExistence type="predicted"/>
<dbReference type="OrthoDB" id="9767239at2"/>
<dbReference type="InterPro" id="IPR050955">
    <property type="entry name" value="Plant_Biomass_Hydrol_Est"/>
</dbReference>
<evidence type="ECO:0000256" key="2">
    <source>
        <dbReference type="ARBA" id="ARBA00022801"/>
    </source>
</evidence>